<evidence type="ECO:0000313" key="4">
    <source>
        <dbReference type="EMBL" id="WFD10298.1"/>
    </source>
</evidence>
<dbReference type="PANTHER" id="PTHR33495">
    <property type="entry name" value="ANTI-SIGMA FACTOR ANTAGONIST TM_1081-RELATED-RELATED"/>
    <property type="match status" value="1"/>
</dbReference>
<gene>
    <name evidence="4" type="ORF">P4S50_18385</name>
</gene>
<dbReference type="RefSeq" id="WP_277732274.1">
    <property type="nucleotide sequence ID" value="NZ_CP120733.1"/>
</dbReference>
<evidence type="ECO:0000313" key="5">
    <source>
        <dbReference type="Proteomes" id="UP001222800"/>
    </source>
</evidence>
<dbReference type="Pfam" id="PF01740">
    <property type="entry name" value="STAS"/>
    <property type="match status" value="1"/>
</dbReference>
<keyword evidence="5" id="KW-1185">Reference proteome</keyword>
<evidence type="ECO:0000256" key="1">
    <source>
        <dbReference type="ARBA" id="ARBA00009013"/>
    </source>
</evidence>
<dbReference type="InterPro" id="IPR003658">
    <property type="entry name" value="Anti-sigma_ant"/>
</dbReference>
<dbReference type="NCBIfam" id="TIGR00377">
    <property type="entry name" value="ant_ant_sig"/>
    <property type="match status" value="1"/>
</dbReference>
<dbReference type="InterPro" id="IPR036513">
    <property type="entry name" value="STAS_dom_sf"/>
</dbReference>
<dbReference type="EMBL" id="CP120733">
    <property type="protein sequence ID" value="WFD10298.1"/>
    <property type="molecule type" value="Genomic_DNA"/>
</dbReference>
<sequence>MSIIINKSFNDNKDAWNIDVHGEIDIYTANELKDVLIECISSKSKDVILNASNLEYIDSTGLGVLIGILKRLKTDERDIYITNAKQNVKKIFNITGLDKIFKVEG</sequence>
<dbReference type="PANTHER" id="PTHR33495:SF2">
    <property type="entry name" value="ANTI-SIGMA FACTOR ANTAGONIST TM_1081-RELATED"/>
    <property type="match status" value="1"/>
</dbReference>
<proteinExistence type="inferred from homology"/>
<comment type="similarity">
    <text evidence="1 2">Belongs to the anti-sigma-factor antagonist family.</text>
</comment>
<dbReference type="PROSITE" id="PS50801">
    <property type="entry name" value="STAS"/>
    <property type="match status" value="1"/>
</dbReference>
<evidence type="ECO:0000259" key="3">
    <source>
        <dbReference type="PROSITE" id="PS50801"/>
    </source>
</evidence>
<feature type="domain" description="STAS" evidence="3">
    <location>
        <begin position="18"/>
        <end position="105"/>
    </location>
</feature>
<dbReference type="CDD" id="cd07043">
    <property type="entry name" value="STAS_anti-anti-sigma_factors"/>
    <property type="match status" value="1"/>
</dbReference>
<dbReference type="InterPro" id="IPR002645">
    <property type="entry name" value="STAS_dom"/>
</dbReference>
<dbReference type="Proteomes" id="UP001222800">
    <property type="component" value="Chromosome"/>
</dbReference>
<accession>A0ABY8EBJ5</accession>
<name>A0ABY8EBJ5_9FIRM</name>
<reference evidence="4 5" key="1">
    <citation type="submission" date="2023-03" db="EMBL/GenBank/DDBJ databases">
        <title>Complete genome sequence of Tepidibacter sp. SWIR-1, isolated from a deep-sea hydrothermal vent.</title>
        <authorList>
            <person name="Li X."/>
        </authorList>
    </citation>
    <scope>NUCLEOTIDE SEQUENCE [LARGE SCALE GENOMIC DNA]</scope>
    <source>
        <strain evidence="4 5">SWIR-1</strain>
    </source>
</reference>
<organism evidence="4 5">
    <name type="scientific">Tepidibacter hydrothermalis</name>
    <dbReference type="NCBI Taxonomy" id="3036126"/>
    <lineage>
        <taxon>Bacteria</taxon>
        <taxon>Bacillati</taxon>
        <taxon>Bacillota</taxon>
        <taxon>Clostridia</taxon>
        <taxon>Peptostreptococcales</taxon>
        <taxon>Peptostreptococcaceae</taxon>
        <taxon>Tepidibacter</taxon>
    </lineage>
</organism>
<dbReference type="Gene3D" id="3.30.750.24">
    <property type="entry name" value="STAS domain"/>
    <property type="match status" value="1"/>
</dbReference>
<protein>
    <recommendedName>
        <fullName evidence="2">Anti-sigma factor antagonist</fullName>
    </recommendedName>
</protein>
<evidence type="ECO:0000256" key="2">
    <source>
        <dbReference type="RuleBase" id="RU003749"/>
    </source>
</evidence>
<dbReference type="SUPFAM" id="SSF52091">
    <property type="entry name" value="SpoIIaa-like"/>
    <property type="match status" value="1"/>
</dbReference>